<sequence>MFKNGRRALMLVAISCAFFVTWKEGYLAGYSDHISDLKANSEPVLEMSAEEAYQEFINLKPEA</sequence>
<comment type="caution">
    <text evidence="1">The sequence shown here is derived from an EMBL/GenBank/DDBJ whole genome shotgun (WGS) entry which is preliminary data.</text>
</comment>
<dbReference type="Proteomes" id="UP000316095">
    <property type="component" value="Unassembled WGS sequence"/>
</dbReference>
<accession>A0A5C5XPF1</accession>
<evidence type="ECO:0000313" key="1">
    <source>
        <dbReference type="EMBL" id="TWT64331.1"/>
    </source>
</evidence>
<gene>
    <name evidence="1" type="ORF">Pan54_50930</name>
</gene>
<organism evidence="1 2">
    <name type="scientific">Rubinisphaera italica</name>
    <dbReference type="NCBI Taxonomy" id="2527969"/>
    <lineage>
        <taxon>Bacteria</taxon>
        <taxon>Pseudomonadati</taxon>
        <taxon>Planctomycetota</taxon>
        <taxon>Planctomycetia</taxon>
        <taxon>Planctomycetales</taxon>
        <taxon>Planctomycetaceae</taxon>
        <taxon>Rubinisphaera</taxon>
    </lineage>
</organism>
<name>A0A5C5XPF1_9PLAN</name>
<dbReference type="AlphaFoldDB" id="A0A5C5XPF1"/>
<evidence type="ECO:0000313" key="2">
    <source>
        <dbReference type="Proteomes" id="UP000316095"/>
    </source>
</evidence>
<proteinExistence type="predicted"/>
<keyword evidence="2" id="KW-1185">Reference proteome</keyword>
<reference evidence="1 2" key="1">
    <citation type="submission" date="2019-02" db="EMBL/GenBank/DDBJ databases">
        <title>Deep-cultivation of Planctomycetes and their phenomic and genomic characterization uncovers novel biology.</title>
        <authorList>
            <person name="Wiegand S."/>
            <person name="Jogler M."/>
            <person name="Boedeker C."/>
            <person name="Pinto D."/>
            <person name="Vollmers J."/>
            <person name="Rivas-Marin E."/>
            <person name="Kohn T."/>
            <person name="Peeters S.H."/>
            <person name="Heuer A."/>
            <person name="Rast P."/>
            <person name="Oberbeckmann S."/>
            <person name="Bunk B."/>
            <person name="Jeske O."/>
            <person name="Meyerdierks A."/>
            <person name="Storesund J.E."/>
            <person name="Kallscheuer N."/>
            <person name="Luecker S."/>
            <person name="Lage O.M."/>
            <person name="Pohl T."/>
            <person name="Merkel B.J."/>
            <person name="Hornburger P."/>
            <person name="Mueller R.-W."/>
            <person name="Bruemmer F."/>
            <person name="Labrenz M."/>
            <person name="Spormann A.M."/>
            <person name="Op Den Camp H."/>
            <person name="Overmann J."/>
            <person name="Amann R."/>
            <person name="Jetten M.S.M."/>
            <person name="Mascher T."/>
            <person name="Medema M.H."/>
            <person name="Devos D.P."/>
            <person name="Kaster A.-K."/>
            <person name="Ovreas L."/>
            <person name="Rohde M."/>
            <person name="Galperin M.Y."/>
            <person name="Jogler C."/>
        </authorList>
    </citation>
    <scope>NUCLEOTIDE SEQUENCE [LARGE SCALE GENOMIC DNA]</scope>
    <source>
        <strain evidence="1 2">Pan54</strain>
    </source>
</reference>
<dbReference type="RefSeq" id="WP_146506050.1">
    <property type="nucleotide sequence ID" value="NZ_SJPG01000001.1"/>
</dbReference>
<protein>
    <submittedName>
        <fullName evidence="1">Uncharacterized protein</fullName>
    </submittedName>
</protein>
<dbReference type="EMBL" id="SJPG01000001">
    <property type="protein sequence ID" value="TWT64331.1"/>
    <property type="molecule type" value="Genomic_DNA"/>
</dbReference>